<dbReference type="EMBL" id="FNFB01000052">
    <property type="protein sequence ID" value="SDM30539.1"/>
    <property type="molecule type" value="Genomic_DNA"/>
</dbReference>
<keyword evidence="6" id="KW-0418">Kinase</keyword>
<evidence type="ECO:0000256" key="16">
    <source>
        <dbReference type="SAM" id="MobiDB-lite"/>
    </source>
</evidence>
<keyword evidence="3" id="KW-0808">Transferase</keyword>
<evidence type="ECO:0000256" key="13">
    <source>
        <dbReference type="ARBA" id="ARBA00056274"/>
    </source>
</evidence>
<dbReference type="SUPFAM" id="SSF81606">
    <property type="entry name" value="PP2C-like"/>
    <property type="match status" value="1"/>
</dbReference>
<dbReference type="InterPro" id="IPR003018">
    <property type="entry name" value="GAF"/>
</dbReference>
<keyword evidence="19" id="KW-1185">Reference proteome</keyword>
<dbReference type="Pfam" id="PF08447">
    <property type="entry name" value="PAS_3"/>
    <property type="match status" value="1"/>
</dbReference>
<reference evidence="18 19" key="1">
    <citation type="submission" date="2016-10" db="EMBL/GenBank/DDBJ databases">
        <authorList>
            <person name="de Groot N.N."/>
        </authorList>
    </citation>
    <scope>NUCLEOTIDE SEQUENCE [LARGE SCALE GENOMIC DNA]</scope>
    <source>
        <strain evidence="18 19">CGMCC 4.5681</strain>
    </source>
</reference>
<dbReference type="FunFam" id="3.30.450.40:FF:000035">
    <property type="entry name" value="PAS sensor protein"/>
    <property type="match status" value="1"/>
</dbReference>
<evidence type="ECO:0000256" key="8">
    <source>
        <dbReference type="ARBA" id="ARBA00022840"/>
    </source>
</evidence>
<evidence type="ECO:0000256" key="7">
    <source>
        <dbReference type="ARBA" id="ARBA00022801"/>
    </source>
</evidence>
<evidence type="ECO:0000256" key="2">
    <source>
        <dbReference type="ARBA" id="ARBA00022553"/>
    </source>
</evidence>
<keyword evidence="5" id="KW-0547">Nucleotide-binding</keyword>
<keyword evidence="7" id="KW-0378">Hydrolase</keyword>
<keyword evidence="4" id="KW-0479">Metal-binding</keyword>
<evidence type="ECO:0000259" key="17">
    <source>
        <dbReference type="PROSITE" id="PS50112"/>
    </source>
</evidence>
<dbReference type="InterPro" id="IPR029016">
    <property type="entry name" value="GAF-like_dom_sf"/>
</dbReference>
<dbReference type="Pfam" id="PF01590">
    <property type="entry name" value="GAF"/>
    <property type="match status" value="1"/>
</dbReference>
<dbReference type="Gene3D" id="3.30.450.40">
    <property type="match status" value="1"/>
</dbReference>
<protein>
    <recommendedName>
        <fullName evidence="1">protein-serine/threonine phosphatase</fullName>
        <ecNumber evidence="1">3.1.3.16</ecNumber>
    </recommendedName>
    <alternativeName>
        <fullName evidence="15">Protein-serine/threonine phosphatase</fullName>
    </alternativeName>
    <alternativeName>
        <fullName evidence="14">Serine/threonine-protein kinase</fullName>
    </alternativeName>
</protein>
<dbReference type="Pfam" id="PF08448">
    <property type="entry name" value="PAS_4"/>
    <property type="match status" value="1"/>
</dbReference>
<dbReference type="SMART" id="SM00065">
    <property type="entry name" value="GAF"/>
    <property type="match status" value="1"/>
</dbReference>
<evidence type="ECO:0000256" key="5">
    <source>
        <dbReference type="ARBA" id="ARBA00022741"/>
    </source>
</evidence>
<dbReference type="Gene3D" id="3.60.40.10">
    <property type="entry name" value="PPM-type phosphatase domain"/>
    <property type="match status" value="1"/>
</dbReference>
<evidence type="ECO:0000256" key="9">
    <source>
        <dbReference type="ARBA" id="ARBA00022842"/>
    </source>
</evidence>
<dbReference type="Pfam" id="PF07228">
    <property type="entry name" value="SpoIIE"/>
    <property type="match status" value="1"/>
</dbReference>
<dbReference type="InterPro" id="IPR000014">
    <property type="entry name" value="PAS"/>
</dbReference>
<evidence type="ECO:0000256" key="6">
    <source>
        <dbReference type="ARBA" id="ARBA00022777"/>
    </source>
</evidence>
<dbReference type="GO" id="GO:0005524">
    <property type="term" value="F:ATP binding"/>
    <property type="evidence" value="ECO:0007669"/>
    <property type="project" value="UniProtKB-KW"/>
</dbReference>
<dbReference type="SMART" id="SM00331">
    <property type="entry name" value="PP2C_SIG"/>
    <property type="match status" value="1"/>
</dbReference>
<keyword evidence="8" id="KW-0067">ATP-binding</keyword>
<evidence type="ECO:0000313" key="18">
    <source>
        <dbReference type="EMBL" id="SDM30539.1"/>
    </source>
</evidence>
<dbReference type="NCBIfam" id="TIGR00229">
    <property type="entry name" value="sensory_box"/>
    <property type="match status" value="1"/>
</dbReference>
<organism evidence="18 19">
    <name type="scientific">Nonomuraea maritima</name>
    <dbReference type="NCBI Taxonomy" id="683260"/>
    <lineage>
        <taxon>Bacteria</taxon>
        <taxon>Bacillati</taxon>
        <taxon>Actinomycetota</taxon>
        <taxon>Actinomycetes</taxon>
        <taxon>Streptosporangiales</taxon>
        <taxon>Streptosporangiaceae</taxon>
        <taxon>Nonomuraea</taxon>
    </lineage>
</organism>
<dbReference type="InterPro" id="IPR013656">
    <property type="entry name" value="PAS_4"/>
</dbReference>
<evidence type="ECO:0000256" key="1">
    <source>
        <dbReference type="ARBA" id="ARBA00013081"/>
    </source>
</evidence>
<dbReference type="InterPro" id="IPR001932">
    <property type="entry name" value="PPM-type_phosphatase-like_dom"/>
</dbReference>
<dbReference type="EC" id="3.1.3.16" evidence="1"/>
<evidence type="ECO:0000313" key="19">
    <source>
        <dbReference type="Proteomes" id="UP000198683"/>
    </source>
</evidence>
<dbReference type="STRING" id="683260.SAMN05421874_15218"/>
<dbReference type="InterPro" id="IPR013655">
    <property type="entry name" value="PAS_fold_3"/>
</dbReference>
<evidence type="ECO:0000256" key="4">
    <source>
        <dbReference type="ARBA" id="ARBA00022723"/>
    </source>
</evidence>
<name>A0A1G9S4V4_9ACTN</name>
<keyword evidence="11" id="KW-0464">Manganese</keyword>
<dbReference type="SUPFAM" id="SSF55781">
    <property type="entry name" value="GAF domain-like"/>
    <property type="match status" value="1"/>
</dbReference>
<evidence type="ECO:0000256" key="11">
    <source>
        <dbReference type="ARBA" id="ARBA00023211"/>
    </source>
</evidence>
<dbReference type="InterPro" id="IPR035965">
    <property type="entry name" value="PAS-like_dom_sf"/>
</dbReference>
<dbReference type="Gene3D" id="3.30.450.20">
    <property type="entry name" value="PAS domain"/>
    <property type="match status" value="2"/>
</dbReference>
<feature type="region of interest" description="Disordered" evidence="16">
    <location>
        <begin position="657"/>
        <end position="677"/>
    </location>
</feature>
<proteinExistence type="predicted"/>
<keyword evidence="10" id="KW-0904">Protein phosphatase</keyword>
<evidence type="ECO:0000256" key="10">
    <source>
        <dbReference type="ARBA" id="ARBA00022912"/>
    </source>
</evidence>
<dbReference type="CDD" id="cd00130">
    <property type="entry name" value="PAS"/>
    <property type="match status" value="2"/>
</dbReference>
<accession>A0A1G9S4V4</accession>
<feature type="domain" description="PAS" evidence="17">
    <location>
        <begin position="1"/>
        <end position="33"/>
    </location>
</feature>
<dbReference type="PANTHER" id="PTHR43156">
    <property type="entry name" value="STAGE II SPORULATION PROTEIN E-RELATED"/>
    <property type="match status" value="1"/>
</dbReference>
<dbReference type="AlphaFoldDB" id="A0A1G9S4V4"/>
<evidence type="ECO:0000256" key="12">
    <source>
        <dbReference type="ARBA" id="ARBA00047761"/>
    </source>
</evidence>
<dbReference type="Proteomes" id="UP000198683">
    <property type="component" value="Unassembled WGS sequence"/>
</dbReference>
<comment type="function">
    <text evidence="13">Primarily acts as an independent SigF regulator that is sensitive to the osmosensory signal, mediating the cross talk of PknD with the SigF regulon. Possesses both phosphatase and kinase activities. The kinase domain functions as a classic anti-sigma factor-like kinase to phosphorylate the anti-anti-sigma factor domain at the canonical regulatory site, and the phosphatase domain antagonizes this activity.</text>
</comment>
<evidence type="ECO:0000256" key="15">
    <source>
        <dbReference type="ARBA" id="ARBA00081350"/>
    </source>
</evidence>
<dbReference type="GO" id="GO:0046872">
    <property type="term" value="F:metal ion binding"/>
    <property type="evidence" value="ECO:0007669"/>
    <property type="project" value="UniProtKB-KW"/>
</dbReference>
<dbReference type="InterPro" id="IPR036457">
    <property type="entry name" value="PPM-type-like_dom_sf"/>
</dbReference>
<sequence length="677" mass="72466">MIGWSQAAEELLGYRAEDILHHSSSAFLRPTDRGDRISAWLRSIGDEEYWSTFAEACHRDGGEVLLHLQGSRLSNSDGTTSWLLSATSAAAGLSALEPLVSQSPVGMCFWDSELRCVWLNESAKRLQDFFSHHQLGSLLCPDRGDGLPGNSDDSLATAMQQIFFDGSPMIGRKVLRTSAGRSEKRTFSISAFRLEGLDGSPVGLCAYVTDITGSGVGRRLKLLIEAGARIGSTLDIEKTAQELADLAVPALADYVTVDLADSVLPDSEPLQRLDSTALSIPIVRRVGVASIHPGLPESLWRLGDAVFAPPASPFTKVLSSGRPHFESVLDASRGTWLDLDPTRLEIIHRTGMHTLMIVPLKARGEILGITVFVRTSNPSPFTADDLMLAEDLASRAALSLDNARRYTHERATALALQHRLLPRKLSGGNAVEVASRYLPADVRDGVGGDWFDTIPLAGGRIALVVGDVAGHGINAAATMGQLRTAVRTLAIMDLSPGELLARLDDMVVLNEQDSCGDGPSAEVLVTCLYAVYDPASQECTMATAGHPPPAVIDPSGDVFFADLPKGPPLGLGLGTYESLQLRLAAGTLIVLYTDGLIETREADIEAGMERLRTTLTRVAPPLEQLCTSVIDALVGRSSHEDDIALLVARTGPTRVSGPLHEAVGRKPTCLPEGKRSM</sequence>
<dbReference type="SUPFAM" id="SSF55785">
    <property type="entry name" value="PYP-like sensor domain (PAS domain)"/>
    <property type="match status" value="2"/>
</dbReference>
<dbReference type="GO" id="GO:0016301">
    <property type="term" value="F:kinase activity"/>
    <property type="evidence" value="ECO:0007669"/>
    <property type="project" value="UniProtKB-KW"/>
</dbReference>
<dbReference type="GO" id="GO:0004722">
    <property type="term" value="F:protein serine/threonine phosphatase activity"/>
    <property type="evidence" value="ECO:0007669"/>
    <property type="project" value="UniProtKB-EC"/>
</dbReference>
<dbReference type="PROSITE" id="PS50112">
    <property type="entry name" value="PAS"/>
    <property type="match status" value="1"/>
</dbReference>
<evidence type="ECO:0000256" key="14">
    <source>
        <dbReference type="ARBA" id="ARBA00075117"/>
    </source>
</evidence>
<gene>
    <name evidence="18" type="ORF">SAMN05421874_15218</name>
</gene>
<dbReference type="FunFam" id="3.60.40.10:FF:000005">
    <property type="entry name" value="Serine/threonine protein phosphatase"/>
    <property type="match status" value="1"/>
</dbReference>
<keyword evidence="9" id="KW-0460">Magnesium</keyword>
<comment type="catalytic activity">
    <reaction evidence="12">
        <text>O-phospho-L-seryl-[protein] + H2O = L-seryl-[protein] + phosphate</text>
        <dbReference type="Rhea" id="RHEA:20629"/>
        <dbReference type="Rhea" id="RHEA-COMP:9863"/>
        <dbReference type="Rhea" id="RHEA-COMP:11604"/>
        <dbReference type="ChEBI" id="CHEBI:15377"/>
        <dbReference type="ChEBI" id="CHEBI:29999"/>
        <dbReference type="ChEBI" id="CHEBI:43474"/>
        <dbReference type="ChEBI" id="CHEBI:83421"/>
        <dbReference type="EC" id="3.1.3.16"/>
    </reaction>
</comment>
<dbReference type="InterPro" id="IPR052016">
    <property type="entry name" value="Bact_Sigma-Reg"/>
</dbReference>
<keyword evidence="2" id="KW-0597">Phosphoprotein</keyword>
<evidence type="ECO:0000256" key="3">
    <source>
        <dbReference type="ARBA" id="ARBA00022679"/>
    </source>
</evidence>
<dbReference type="PANTHER" id="PTHR43156:SF2">
    <property type="entry name" value="STAGE II SPORULATION PROTEIN E"/>
    <property type="match status" value="1"/>
</dbReference>